<dbReference type="AlphaFoldDB" id="A0A2K8L5R9"/>
<comment type="subcellular location">
    <subcellularLocation>
        <location evidence="5">Cytoplasm</location>
    </subcellularLocation>
</comment>
<dbReference type="GO" id="GO:0005737">
    <property type="term" value="C:cytoplasm"/>
    <property type="evidence" value="ECO:0007669"/>
    <property type="project" value="UniProtKB-SubCell"/>
</dbReference>
<evidence type="ECO:0000256" key="6">
    <source>
        <dbReference type="NCBIfam" id="TIGR00152"/>
    </source>
</evidence>
<protein>
    <recommendedName>
        <fullName evidence="5 6">Dephospho-CoA kinase</fullName>
        <ecNumber evidence="5 6">2.7.1.24</ecNumber>
    </recommendedName>
    <alternativeName>
        <fullName evidence="5">Dephosphocoenzyme A kinase</fullName>
    </alternativeName>
</protein>
<dbReference type="InterPro" id="IPR027417">
    <property type="entry name" value="P-loop_NTPase"/>
</dbReference>
<accession>A0A2K8L5R9</accession>
<keyword evidence="4 5" id="KW-0173">Coenzyme A biosynthesis</keyword>
<comment type="pathway">
    <text evidence="5">Cofactor biosynthesis; coenzyme A biosynthesis; CoA from (R)-pantothenate: step 5/5.</text>
</comment>
<evidence type="ECO:0000313" key="7">
    <source>
        <dbReference type="EMBL" id="ATX82637.1"/>
    </source>
</evidence>
<dbReference type="HAMAP" id="MF_00376">
    <property type="entry name" value="Dephospho_CoA_kinase"/>
    <property type="match status" value="1"/>
</dbReference>
<keyword evidence="2 5" id="KW-0547">Nucleotide-binding</keyword>
<sequence>MVYRAARGKRVNRPLRIGLTGGIGSGKSATAVMFEKLGVPVLDLDRVGHAVIAPGTNGSAQLIEAFGENFLNKDGTINRAALANHCFSSDAETAKLNAIMHPLIWRAEEQWLEKLQAPYVIVEASVLLESGGVGRMDGVIVVLADENVRLNRVLARGDRNEKQFRTITARQCGDDQRRRAATWLIENNGSLQALEAEVNAIHRKILATL</sequence>
<dbReference type="PANTHER" id="PTHR10695:SF46">
    <property type="entry name" value="BIFUNCTIONAL COENZYME A SYNTHASE-RELATED"/>
    <property type="match status" value="1"/>
</dbReference>
<comment type="catalytic activity">
    <reaction evidence="5">
        <text>3'-dephospho-CoA + ATP = ADP + CoA + H(+)</text>
        <dbReference type="Rhea" id="RHEA:18245"/>
        <dbReference type="ChEBI" id="CHEBI:15378"/>
        <dbReference type="ChEBI" id="CHEBI:30616"/>
        <dbReference type="ChEBI" id="CHEBI:57287"/>
        <dbReference type="ChEBI" id="CHEBI:57328"/>
        <dbReference type="ChEBI" id="CHEBI:456216"/>
        <dbReference type="EC" id="2.7.1.24"/>
    </reaction>
</comment>
<keyword evidence="3 5" id="KW-0067">ATP-binding</keyword>
<keyword evidence="5" id="KW-0963">Cytoplasm</keyword>
<dbReference type="GO" id="GO:0004140">
    <property type="term" value="F:dephospho-CoA kinase activity"/>
    <property type="evidence" value="ECO:0007669"/>
    <property type="project" value="UniProtKB-UniRule"/>
</dbReference>
<evidence type="ECO:0000313" key="8">
    <source>
        <dbReference type="Proteomes" id="UP000231637"/>
    </source>
</evidence>
<dbReference type="PANTHER" id="PTHR10695">
    <property type="entry name" value="DEPHOSPHO-COA KINASE-RELATED"/>
    <property type="match status" value="1"/>
</dbReference>
<dbReference type="Pfam" id="PF01121">
    <property type="entry name" value="CoaE"/>
    <property type="match status" value="1"/>
</dbReference>
<gene>
    <name evidence="5" type="primary">coaE</name>
    <name evidence="7" type="ORF">Ga0123462_1790</name>
</gene>
<proteinExistence type="inferred from homology"/>
<keyword evidence="5 7" id="KW-0418">Kinase</keyword>
<feature type="binding site" evidence="5">
    <location>
        <begin position="24"/>
        <end position="29"/>
    </location>
    <ligand>
        <name>ATP</name>
        <dbReference type="ChEBI" id="CHEBI:30616"/>
    </ligand>
</feature>
<dbReference type="GO" id="GO:0005524">
    <property type="term" value="F:ATP binding"/>
    <property type="evidence" value="ECO:0007669"/>
    <property type="project" value="UniProtKB-UniRule"/>
</dbReference>
<evidence type="ECO:0000256" key="5">
    <source>
        <dbReference type="HAMAP-Rule" id="MF_00376"/>
    </source>
</evidence>
<evidence type="ECO:0000256" key="3">
    <source>
        <dbReference type="ARBA" id="ARBA00022840"/>
    </source>
</evidence>
<dbReference type="EC" id="2.7.1.24" evidence="5 6"/>
<evidence type="ECO:0000256" key="4">
    <source>
        <dbReference type="ARBA" id="ARBA00022993"/>
    </source>
</evidence>
<dbReference type="PROSITE" id="PS51219">
    <property type="entry name" value="DPCK"/>
    <property type="match status" value="1"/>
</dbReference>
<evidence type="ECO:0000256" key="1">
    <source>
        <dbReference type="ARBA" id="ARBA00009018"/>
    </source>
</evidence>
<comment type="function">
    <text evidence="5">Catalyzes the phosphorylation of the 3'-hydroxyl group of dephosphocoenzyme A to form coenzyme A.</text>
</comment>
<evidence type="ECO:0000256" key="2">
    <source>
        <dbReference type="ARBA" id="ARBA00022741"/>
    </source>
</evidence>
<keyword evidence="8" id="KW-1185">Reference proteome</keyword>
<dbReference type="UniPathway" id="UPA00241">
    <property type="reaction ID" value="UER00356"/>
</dbReference>
<dbReference type="NCBIfam" id="TIGR00152">
    <property type="entry name" value="dephospho-CoA kinase"/>
    <property type="match status" value="1"/>
</dbReference>
<dbReference type="CDD" id="cd02022">
    <property type="entry name" value="DPCK"/>
    <property type="match status" value="1"/>
</dbReference>
<dbReference type="InterPro" id="IPR001977">
    <property type="entry name" value="Depp_CoAkinase"/>
</dbReference>
<dbReference type="Proteomes" id="UP000231637">
    <property type="component" value="Chromosome"/>
</dbReference>
<dbReference type="KEGG" id="mfn:Ga0123462_1790"/>
<comment type="similarity">
    <text evidence="1 5">Belongs to the CoaE family.</text>
</comment>
<keyword evidence="5 7" id="KW-0808">Transferase</keyword>
<reference evidence="7 8" key="1">
    <citation type="submission" date="2016-12" db="EMBL/GenBank/DDBJ databases">
        <title>Isolation and genomic insights into novel planktonic Zetaproteobacteria from stratified waters of the Chesapeake Bay.</title>
        <authorList>
            <person name="McAllister S.M."/>
            <person name="Kato S."/>
            <person name="Chan C.S."/>
            <person name="Chiu B.K."/>
            <person name="Field E.K."/>
        </authorList>
    </citation>
    <scope>NUCLEOTIDE SEQUENCE [LARGE SCALE GENOMIC DNA]</scope>
    <source>
        <strain evidence="7 8">CP-8</strain>
    </source>
</reference>
<name>A0A2K8L5R9_9PROT</name>
<dbReference type="Gene3D" id="3.40.50.300">
    <property type="entry name" value="P-loop containing nucleotide triphosphate hydrolases"/>
    <property type="match status" value="1"/>
</dbReference>
<dbReference type="GO" id="GO:0015937">
    <property type="term" value="P:coenzyme A biosynthetic process"/>
    <property type="evidence" value="ECO:0007669"/>
    <property type="project" value="UniProtKB-UniRule"/>
</dbReference>
<organism evidence="7 8">
    <name type="scientific">Mariprofundus ferrinatatus</name>
    <dbReference type="NCBI Taxonomy" id="1921087"/>
    <lineage>
        <taxon>Bacteria</taxon>
        <taxon>Pseudomonadati</taxon>
        <taxon>Pseudomonadota</taxon>
        <taxon>Candidatius Mariprofundia</taxon>
        <taxon>Mariprofundales</taxon>
        <taxon>Mariprofundaceae</taxon>
        <taxon>Mariprofundus</taxon>
    </lineage>
</organism>
<dbReference type="EMBL" id="CP018800">
    <property type="protein sequence ID" value="ATX82637.1"/>
    <property type="molecule type" value="Genomic_DNA"/>
</dbReference>
<dbReference type="SUPFAM" id="SSF52540">
    <property type="entry name" value="P-loop containing nucleoside triphosphate hydrolases"/>
    <property type="match status" value="1"/>
</dbReference>